<gene>
    <name evidence="2" type="ORF">PGLA1383_LOCUS28696</name>
</gene>
<reference evidence="2" key="1">
    <citation type="submission" date="2021-02" db="EMBL/GenBank/DDBJ databases">
        <authorList>
            <person name="Dougan E. K."/>
            <person name="Rhodes N."/>
            <person name="Thang M."/>
            <person name="Chan C."/>
        </authorList>
    </citation>
    <scope>NUCLEOTIDE SEQUENCE</scope>
</reference>
<keyword evidence="1" id="KW-1133">Transmembrane helix</keyword>
<protein>
    <submittedName>
        <fullName evidence="2">Uncharacterized protein</fullName>
    </submittedName>
</protein>
<dbReference type="AlphaFoldDB" id="A0A813FG69"/>
<dbReference type="OrthoDB" id="331948at2759"/>
<organism evidence="2 3">
    <name type="scientific">Polarella glacialis</name>
    <name type="common">Dinoflagellate</name>
    <dbReference type="NCBI Taxonomy" id="89957"/>
    <lineage>
        <taxon>Eukaryota</taxon>
        <taxon>Sar</taxon>
        <taxon>Alveolata</taxon>
        <taxon>Dinophyceae</taxon>
        <taxon>Suessiales</taxon>
        <taxon>Suessiaceae</taxon>
        <taxon>Polarella</taxon>
    </lineage>
</organism>
<evidence type="ECO:0000313" key="2">
    <source>
        <dbReference type="EMBL" id="CAE8610886.1"/>
    </source>
</evidence>
<keyword evidence="1" id="KW-0472">Membrane</keyword>
<evidence type="ECO:0000313" key="3">
    <source>
        <dbReference type="Proteomes" id="UP000654075"/>
    </source>
</evidence>
<dbReference type="EMBL" id="CAJNNV010024859">
    <property type="protein sequence ID" value="CAE8610886.1"/>
    <property type="molecule type" value="Genomic_DNA"/>
</dbReference>
<feature type="non-terminal residue" evidence="2">
    <location>
        <position position="176"/>
    </location>
</feature>
<dbReference type="Proteomes" id="UP000654075">
    <property type="component" value="Unassembled WGS sequence"/>
</dbReference>
<proteinExistence type="predicted"/>
<sequence>APLMRKQLAEKPFLTGLSGMLASALLEVLLSKGMEIMFQTILTVVGLIAVLSMGFPALMLACNNSTTLEVTFPMKEYVQIKPQVYCPLGPGFYSLGIRENLKQILGTRWLARLFLPVRGGVELRHGICPRAGVEGSVALRDRLRQVEEEGVKNEVRSCQELGFNPGPQVGVFGNVV</sequence>
<evidence type="ECO:0000256" key="1">
    <source>
        <dbReference type="SAM" id="Phobius"/>
    </source>
</evidence>
<keyword evidence="1" id="KW-0812">Transmembrane</keyword>
<accession>A0A813FG69</accession>
<feature type="transmembrane region" description="Helical" evidence="1">
    <location>
        <begin position="12"/>
        <end position="30"/>
    </location>
</feature>
<keyword evidence="3" id="KW-1185">Reference proteome</keyword>
<feature type="transmembrane region" description="Helical" evidence="1">
    <location>
        <begin position="36"/>
        <end position="58"/>
    </location>
</feature>
<name>A0A813FG69_POLGL</name>
<comment type="caution">
    <text evidence="2">The sequence shown here is derived from an EMBL/GenBank/DDBJ whole genome shotgun (WGS) entry which is preliminary data.</text>
</comment>